<proteinExistence type="inferred from homology"/>
<reference evidence="13" key="2">
    <citation type="submission" date="2019-06" db="EMBL/GenBank/DDBJ databases">
        <title>AzeR, a transcriptional regulator that responds to azelaic acid in Pseudomonas nitroreducens.</title>
        <authorList>
            <person name="Bez C."/>
            <person name="Javvadi S.G."/>
            <person name="Bertani I."/>
            <person name="Devescovi G."/>
            <person name="Studholme D.J."/>
            <person name="Geller A."/>
            <person name="Levy A."/>
            <person name="Venturi V."/>
        </authorList>
    </citation>
    <scope>NUCLEOTIDE SEQUENCE [LARGE SCALE GENOMIC DNA]</scope>
    <source>
        <strain evidence="13">DSM 9128</strain>
    </source>
</reference>
<evidence type="ECO:0000256" key="2">
    <source>
        <dbReference type="ARBA" id="ARBA00001911"/>
    </source>
</evidence>
<evidence type="ECO:0000256" key="3">
    <source>
        <dbReference type="ARBA" id="ARBA00004947"/>
    </source>
</evidence>
<dbReference type="RefSeq" id="WP_138212205.1">
    <property type="nucleotide sequence ID" value="NZ_VASG01000001.1"/>
</dbReference>
<comment type="pathway">
    <text evidence="3 10">Carbohydrate metabolism; galactose metabolism.</text>
</comment>
<keyword evidence="9 10" id="KW-0413">Isomerase</keyword>
<feature type="domain" description="NAD-dependent epimerase/dehydratase" evidence="11">
    <location>
        <begin position="5"/>
        <end position="263"/>
    </location>
</feature>
<comment type="subunit">
    <text evidence="10">Homodimer.</text>
</comment>
<evidence type="ECO:0000256" key="4">
    <source>
        <dbReference type="ARBA" id="ARBA00007637"/>
    </source>
</evidence>
<evidence type="ECO:0000313" key="13">
    <source>
        <dbReference type="Proteomes" id="UP000307510"/>
    </source>
</evidence>
<comment type="caution">
    <text evidence="12">The sequence shown here is derived from an EMBL/GenBank/DDBJ whole genome shotgun (WGS) entry which is preliminary data.</text>
</comment>
<dbReference type="NCBIfam" id="TIGR01179">
    <property type="entry name" value="galE"/>
    <property type="match status" value="1"/>
</dbReference>
<sequence>MAGKILLTGGCGYIGSHICLELIEQGYQPVVLDNLSNSSPIPLQRIEQLTGQSIPFVKGDVRDEAILDRLFSEYSIDAAIHLAGVKSVAESVADPIAYYQINFTGTVTLCQVMQRHGVKRFIYSSSATVYGLAAESPIREDAPTGPASPYGQSKLMAEIALRDIAHADPQWTMAILRYFNPVGAHASGRIGEDPNGIPNNLMPYVSQVATGKQPFIRVFGNDYATPDGTGVRDYLHVVDLANAHLSALRWLDGASGAKTFNIGTGRGYSVLEIIHAYEKACGHELPFQFLPRRDGDIASYHADPALADEELRWSAARDIEDMCRDAWNWQSQNPSGYA</sequence>
<dbReference type="PANTHER" id="PTHR43725">
    <property type="entry name" value="UDP-GLUCOSE 4-EPIMERASE"/>
    <property type="match status" value="1"/>
</dbReference>
<keyword evidence="10" id="KW-0119">Carbohydrate metabolism</keyword>
<evidence type="ECO:0000256" key="6">
    <source>
        <dbReference type="ARBA" id="ARBA00018569"/>
    </source>
</evidence>
<dbReference type="NCBIfam" id="NF007956">
    <property type="entry name" value="PRK10675.1"/>
    <property type="match status" value="1"/>
</dbReference>
<dbReference type="InterPro" id="IPR001509">
    <property type="entry name" value="Epimerase_deHydtase"/>
</dbReference>
<accession>A0A5R9AGL3</accession>
<reference evidence="12 13" key="1">
    <citation type="submission" date="2019-05" db="EMBL/GenBank/DDBJ databases">
        <authorList>
            <person name="Moore K."/>
            <person name="O'Neill P."/>
            <person name="Farbos A."/>
            <person name="Studholme D.J."/>
        </authorList>
    </citation>
    <scope>NUCLEOTIDE SEQUENCE [LARGE SCALE GENOMIC DNA]</scope>
    <source>
        <strain evidence="12 13">DSM 9128</strain>
    </source>
</reference>
<evidence type="ECO:0000256" key="5">
    <source>
        <dbReference type="ARBA" id="ARBA00013189"/>
    </source>
</evidence>
<dbReference type="InterPro" id="IPR036291">
    <property type="entry name" value="NAD(P)-bd_dom_sf"/>
</dbReference>
<evidence type="ECO:0000256" key="8">
    <source>
        <dbReference type="ARBA" id="ARBA00023144"/>
    </source>
</evidence>
<comment type="cofactor">
    <cofactor evidence="2 10">
        <name>NAD(+)</name>
        <dbReference type="ChEBI" id="CHEBI:57540"/>
    </cofactor>
</comment>
<dbReference type="Pfam" id="PF01370">
    <property type="entry name" value="Epimerase"/>
    <property type="match status" value="1"/>
</dbReference>
<dbReference type="AlphaFoldDB" id="A0A5R9AGL3"/>
<dbReference type="GO" id="GO:0006012">
    <property type="term" value="P:galactose metabolic process"/>
    <property type="evidence" value="ECO:0007669"/>
    <property type="project" value="UniProtKB-UniPathway"/>
</dbReference>
<dbReference type="EC" id="5.1.3.2" evidence="5 10"/>
<evidence type="ECO:0000313" key="12">
    <source>
        <dbReference type="EMBL" id="TLP77861.1"/>
    </source>
</evidence>
<keyword evidence="7 10" id="KW-0520">NAD</keyword>
<dbReference type="SUPFAM" id="SSF51735">
    <property type="entry name" value="NAD(P)-binding Rossmann-fold domains"/>
    <property type="match status" value="1"/>
</dbReference>
<keyword evidence="8" id="KW-0299">Galactose metabolism</keyword>
<evidence type="ECO:0000256" key="1">
    <source>
        <dbReference type="ARBA" id="ARBA00000083"/>
    </source>
</evidence>
<evidence type="ECO:0000256" key="10">
    <source>
        <dbReference type="RuleBase" id="RU366046"/>
    </source>
</evidence>
<gene>
    <name evidence="12" type="primary">galE</name>
    <name evidence="12" type="ORF">FEA48_01330</name>
</gene>
<protein>
    <recommendedName>
        <fullName evidence="6 10">UDP-glucose 4-epimerase</fullName>
        <ecNumber evidence="5 10">5.1.3.2</ecNumber>
    </recommendedName>
</protein>
<dbReference type="InterPro" id="IPR005886">
    <property type="entry name" value="UDP_G4E"/>
</dbReference>
<dbReference type="GO" id="GO:0003978">
    <property type="term" value="F:UDP-glucose 4-epimerase activity"/>
    <property type="evidence" value="ECO:0007669"/>
    <property type="project" value="UniProtKB-UniRule"/>
</dbReference>
<dbReference type="Proteomes" id="UP000307510">
    <property type="component" value="Unassembled WGS sequence"/>
</dbReference>
<dbReference type="Gene3D" id="3.90.25.10">
    <property type="entry name" value="UDP-galactose 4-epimerase, domain 1"/>
    <property type="match status" value="1"/>
</dbReference>
<dbReference type="PANTHER" id="PTHR43725:SF47">
    <property type="entry name" value="UDP-GLUCOSE 4-EPIMERASE"/>
    <property type="match status" value="1"/>
</dbReference>
<comment type="catalytic activity">
    <reaction evidence="1 10">
        <text>UDP-alpha-D-glucose = UDP-alpha-D-galactose</text>
        <dbReference type="Rhea" id="RHEA:22168"/>
        <dbReference type="ChEBI" id="CHEBI:58885"/>
        <dbReference type="ChEBI" id="CHEBI:66914"/>
        <dbReference type="EC" id="5.1.3.2"/>
    </reaction>
</comment>
<dbReference type="EMBL" id="VASG01000001">
    <property type="protein sequence ID" value="TLP77861.1"/>
    <property type="molecule type" value="Genomic_DNA"/>
</dbReference>
<dbReference type="GO" id="GO:0005829">
    <property type="term" value="C:cytosol"/>
    <property type="evidence" value="ECO:0007669"/>
    <property type="project" value="TreeGrafter"/>
</dbReference>
<comment type="similarity">
    <text evidence="4 10">Belongs to the NAD(P)-dependent epimerase/dehydratase family.</text>
</comment>
<dbReference type="Gene3D" id="3.40.50.720">
    <property type="entry name" value="NAD(P)-binding Rossmann-like Domain"/>
    <property type="match status" value="1"/>
</dbReference>
<dbReference type="UniPathway" id="UPA00214"/>
<dbReference type="CDD" id="cd05247">
    <property type="entry name" value="UDP_G4E_1_SDR_e"/>
    <property type="match status" value="1"/>
</dbReference>
<evidence type="ECO:0000259" key="11">
    <source>
        <dbReference type="Pfam" id="PF01370"/>
    </source>
</evidence>
<evidence type="ECO:0000256" key="9">
    <source>
        <dbReference type="ARBA" id="ARBA00023235"/>
    </source>
</evidence>
<organism evidence="12 13">
    <name type="scientific">Pseudomonas nitroreducens</name>
    <dbReference type="NCBI Taxonomy" id="46680"/>
    <lineage>
        <taxon>Bacteria</taxon>
        <taxon>Pseudomonadati</taxon>
        <taxon>Pseudomonadota</taxon>
        <taxon>Gammaproteobacteria</taxon>
        <taxon>Pseudomonadales</taxon>
        <taxon>Pseudomonadaceae</taxon>
        <taxon>Pseudomonas</taxon>
    </lineage>
</organism>
<name>A0A5R9AGL3_PSENT</name>
<evidence type="ECO:0000256" key="7">
    <source>
        <dbReference type="ARBA" id="ARBA00023027"/>
    </source>
</evidence>